<dbReference type="SUPFAM" id="SSF48452">
    <property type="entry name" value="TPR-like"/>
    <property type="match status" value="3"/>
</dbReference>
<feature type="repeat" description="TPR" evidence="1">
    <location>
        <begin position="763"/>
        <end position="796"/>
    </location>
</feature>
<dbReference type="PATRIC" id="fig|1265738.3.peg.7385"/>
<protein>
    <submittedName>
        <fullName evidence="3">Tetratricopeptide repeat protein</fullName>
    </submittedName>
</protein>
<keyword evidence="1" id="KW-0802">TPR repeat</keyword>
<dbReference type="SMART" id="SM00028">
    <property type="entry name" value="TPR"/>
    <property type="match status" value="5"/>
</dbReference>
<dbReference type="PROSITE" id="PS50005">
    <property type="entry name" value="TPR"/>
    <property type="match status" value="1"/>
</dbReference>
<dbReference type="RefSeq" id="WP_008708536.1">
    <property type="nucleotide sequence ID" value="NZ_ANOG01001057.1"/>
</dbReference>
<proteinExistence type="predicted"/>
<evidence type="ECO:0000256" key="1">
    <source>
        <dbReference type="PROSITE-ProRule" id="PRU00339"/>
    </source>
</evidence>
<evidence type="ECO:0000313" key="4">
    <source>
        <dbReference type="Proteomes" id="UP000011991"/>
    </source>
</evidence>
<organism evidence="3 4">
    <name type="scientific">Rhodopirellula maiorica SM1</name>
    <dbReference type="NCBI Taxonomy" id="1265738"/>
    <lineage>
        <taxon>Bacteria</taxon>
        <taxon>Pseudomonadati</taxon>
        <taxon>Planctomycetota</taxon>
        <taxon>Planctomycetia</taxon>
        <taxon>Pirellulales</taxon>
        <taxon>Pirellulaceae</taxon>
        <taxon>Novipirellula</taxon>
    </lineage>
</organism>
<dbReference type="PANTHER" id="PTHR12558">
    <property type="entry name" value="CELL DIVISION CYCLE 16,23,27"/>
    <property type="match status" value="1"/>
</dbReference>
<gene>
    <name evidence="3" type="ORF">RMSM_07404</name>
</gene>
<evidence type="ECO:0000313" key="3">
    <source>
        <dbReference type="EMBL" id="EMI15668.1"/>
    </source>
</evidence>
<name>M5R860_9BACT</name>
<reference evidence="3 4" key="1">
    <citation type="journal article" date="2013" name="Mar. Genomics">
        <title>Expression of sulfatases in Rhodopirellula baltica and the diversity of sulfatases in the genus Rhodopirellula.</title>
        <authorList>
            <person name="Wegner C.E."/>
            <person name="Richter-Heitmann T."/>
            <person name="Klindworth A."/>
            <person name="Klockow C."/>
            <person name="Richter M."/>
            <person name="Achstetter T."/>
            <person name="Glockner F.O."/>
            <person name="Harder J."/>
        </authorList>
    </citation>
    <scope>NUCLEOTIDE SEQUENCE [LARGE SCALE GENOMIC DNA]</scope>
    <source>
        <strain evidence="3 4">SM1</strain>
    </source>
</reference>
<comment type="caution">
    <text evidence="3">The sequence shown here is derived from an EMBL/GenBank/DDBJ whole genome shotgun (WGS) entry which is preliminary data.</text>
</comment>
<dbReference type="EMBL" id="ANOG01001057">
    <property type="protein sequence ID" value="EMI15668.1"/>
    <property type="molecule type" value="Genomic_DNA"/>
</dbReference>
<dbReference type="Proteomes" id="UP000011991">
    <property type="component" value="Unassembled WGS sequence"/>
</dbReference>
<dbReference type="InterPro" id="IPR019734">
    <property type="entry name" value="TPR_rpt"/>
</dbReference>
<sequence length="1119" mass="126778">MDTNKIARVWEQGITIPTYGVGTPDLNPMFLDKRVYQGSSGAVYPLPVIDRIEDEKHDKEWQAVYLENDYLKVMVLPELGGRIQMAFDKTNDYHFVYHNRVIKPALVGLAGPWISGGIEFNWPQHHRPNTYGPVDYQLETSDDGSATVWCHEIDRMHRTECRYGIRLYGDRAYIEIDVHLSNPTPLPQTFLWWANPAVAVDENHQSVFPPDVSAVLDHGKRDVSTFPIATGTYYKFDYSEGSDRLGDKTGTDISRYRNVPVPTSYMAYKSDYDFVGTYDHGRKAGLLHVCNHHISPGKKQWTWGNGEFGQAWDRHLTDEDGPYIELMCGVYTDNQPDFTWLMPGEQKSFTQYFMPYKGIGMIGNATIDAAVAMEVTDCKAEVRVYTTACRENAKVRLTADNIQIAEMIFNATPHQHFETSFDLPRSFSANELTVTVVDGDGRELVSWTPPVGEMHDVPDAAKAIAAPHELESTEDLFLAGQHIEQYRHATRRALDYYEEGLKRDRGDIRINNAMGKLLYRQGQFARSVPFFERAIERMTRHSPNPYDGEPFYNLGLANRMQRQHRAATDAFYKATWNAAWVSPASFELARLAVCRGDRQQALQLCRRCLDGNVHHSQASHLLAYLLRGDDSQRAVIDNELARNPFNFGVLLEQALQSNDFSSYESITRDAPNTIIELAIDYAAFDDFKTAAAVLLRLIARVDTVPALLHYHLAYYQQQLGNHDEAANQRALARLAGENDCYFANKLEDIAVLQSAIDCEQGDWCAAYQLGNLWYDRRQYDEAIQCWEDACKANPDFPTTWRNLSLAYFNQWHDGDRALVAMETAFAKNPSDPRVLFELDQLSLRLGHDPIDRLSRLRNHLSLVHQRDDLYLQWCTLHNLVGDHSTALELLLARQFRPWEGGEGKVPAQYVIARTQLAYRALANDAPAEAIEQLEQALQWPKNLGEGKLAGAQENEILYLLGCANEAIGDKVTATRWFEAASEGLGEPTSAMYYNDQPPETIYYQGLAQAKLGNHADATDRFERLINYGNQHFDDDVTIDYFAVSLPLFLVFDADLKQNNQMHCHYMIALGALGMGNIGEARKHFDAILDLDPSHMGAVLHRHRFSELAISGSPKAAAHS</sequence>
<dbReference type="InterPro" id="IPR033396">
    <property type="entry name" value="DUF5107"/>
</dbReference>
<accession>M5R860</accession>
<dbReference type="Gene3D" id="1.25.40.10">
    <property type="entry name" value="Tetratricopeptide repeat domain"/>
    <property type="match status" value="3"/>
</dbReference>
<keyword evidence="4" id="KW-1185">Reference proteome</keyword>
<feature type="domain" description="DUF5107" evidence="2">
    <location>
        <begin position="42"/>
        <end position="352"/>
    </location>
</feature>
<dbReference type="Pfam" id="PF17128">
    <property type="entry name" value="DUF5107"/>
    <property type="match status" value="1"/>
</dbReference>
<dbReference type="InterPro" id="IPR011990">
    <property type="entry name" value="TPR-like_helical_dom_sf"/>
</dbReference>
<evidence type="ECO:0000259" key="2">
    <source>
        <dbReference type="Pfam" id="PF17128"/>
    </source>
</evidence>
<dbReference type="PANTHER" id="PTHR12558:SF13">
    <property type="entry name" value="CELL DIVISION CYCLE PROTEIN 27 HOMOLOG"/>
    <property type="match status" value="1"/>
</dbReference>
<dbReference type="AlphaFoldDB" id="M5R860"/>
<dbReference type="Pfam" id="PF13174">
    <property type="entry name" value="TPR_6"/>
    <property type="match status" value="1"/>
</dbReference>
<dbReference type="Pfam" id="PF13414">
    <property type="entry name" value="TPR_11"/>
    <property type="match status" value="1"/>
</dbReference>